<dbReference type="InterPro" id="IPR036388">
    <property type="entry name" value="WH-like_DNA-bd_sf"/>
</dbReference>
<dbReference type="SUPFAM" id="SSF140931">
    <property type="entry name" value="Fic-like"/>
    <property type="match status" value="1"/>
</dbReference>
<evidence type="ECO:0000313" key="4">
    <source>
        <dbReference type="EMBL" id="OLL14681.1"/>
    </source>
</evidence>
<dbReference type="PANTHER" id="PTHR13504">
    <property type="entry name" value="FIDO DOMAIN-CONTAINING PROTEIN DDB_G0283145"/>
    <property type="match status" value="1"/>
</dbReference>
<dbReference type="PANTHER" id="PTHR13504:SF38">
    <property type="entry name" value="FIDO DOMAIN-CONTAINING PROTEIN"/>
    <property type="match status" value="1"/>
</dbReference>
<keyword evidence="2" id="KW-0067">ATP-binding</keyword>
<name>A0A1Q8I0P5_9ACTO</name>
<gene>
    <name evidence="4" type="ORF">BKH32_07460</name>
</gene>
<feature type="active site" evidence="1">
    <location>
        <position position="228"/>
    </location>
</feature>
<feature type="domain" description="Fido" evidence="3">
    <location>
        <begin position="144"/>
        <end position="292"/>
    </location>
</feature>
<dbReference type="Gene3D" id="1.10.3290.10">
    <property type="entry name" value="Fido-like domain"/>
    <property type="match status" value="1"/>
</dbReference>
<comment type="caution">
    <text evidence="4">The sequence shown here is derived from an EMBL/GenBank/DDBJ whole genome shotgun (WGS) entry which is preliminary data.</text>
</comment>
<evidence type="ECO:0000313" key="5">
    <source>
        <dbReference type="Proteomes" id="UP000185736"/>
    </source>
</evidence>
<dbReference type="InterPro" id="IPR036597">
    <property type="entry name" value="Fido-like_dom_sf"/>
</dbReference>
<dbReference type="GO" id="GO:0005524">
    <property type="term" value="F:ATP binding"/>
    <property type="evidence" value="ECO:0007669"/>
    <property type="project" value="UniProtKB-KW"/>
</dbReference>
<dbReference type="InterPro" id="IPR003812">
    <property type="entry name" value="Fido"/>
</dbReference>
<dbReference type="Pfam" id="PF02661">
    <property type="entry name" value="Fic"/>
    <property type="match status" value="1"/>
</dbReference>
<protein>
    <submittedName>
        <fullName evidence="4">Cell filamentation protein Fic</fullName>
    </submittedName>
</protein>
<keyword evidence="2" id="KW-0547">Nucleotide-binding</keyword>
<dbReference type="Proteomes" id="UP000185736">
    <property type="component" value="Unassembled WGS sequence"/>
</dbReference>
<dbReference type="EMBL" id="MSGO01000032">
    <property type="protein sequence ID" value="OLL14681.1"/>
    <property type="molecule type" value="Genomic_DNA"/>
</dbReference>
<evidence type="ECO:0000259" key="3">
    <source>
        <dbReference type="PROSITE" id="PS51459"/>
    </source>
</evidence>
<reference evidence="4 5" key="1">
    <citation type="submission" date="2016-12" db="EMBL/GenBank/DDBJ databases">
        <title>Genomic comparison of strains in the 'Actinomyces naeslundii' group.</title>
        <authorList>
            <person name="Mughal S.R."/>
            <person name="Do T."/>
            <person name="Gilbert S.C."/>
            <person name="Witherden E.A."/>
            <person name="Didelot X."/>
            <person name="Beighton D."/>
        </authorList>
    </citation>
    <scope>NUCLEOTIDE SEQUENCE [LARGE SCALE GENOMIC DNA]</scope>
    <source>
        <strain evidence="4 5">S64C</strain>
    </source>
</reference>
<evidence type="ECO:0000256" key="2">
    <source>
        <dbReference type="PIRSR" id="PIRSR640198-2"/>
    </source>
</evidence>
<proteinExistence type="predicted"/>
<dbReference type="AlphaFoldDB" id="A0A1Q8I0P5"/>
<dbReference type="RefSeq" id="WP_075249349.1">
    <property type="nucleotide sequence ID" value="NZ_MSGO01000032.1"/>
</dbReference>
<accession>A0A1Q8I0P5</accession>
<dbReference type="InterPro" id="IPR040198">
    <property type="entry name" value="Fido_containing"/>
</dbReference>
<organism evidence="4 5">
    <name type="scientific">Actinomyces oris</name>
    <dbReference type="NCBI Taxonomy" id="544580"/>
    <lineage>
        <taxon>Bacteria</taxon>
        <taxon>Bacillati</taxon>
        <taxon>Actinomycetota</taxon>
        <taxon>Actinomycetes</taxon>
        <taxon>Actinomycetales</taxon>
        <taxon>Actinomycetaceae</taxon>
        <taxon>Actinomyces</taxon>
    </lineage>
</organism>
<sequence length="405" mass="43447">MDHAAATASWPRVTWETLPWRPRDGAALSARQRSRLPHTYDSAVVPNIADAAIELPTEVMAREAAAVSAITRFDTTAACALLPFTPLLLRSESSASSRIERLTSSARRIVEEETFGSDRSSGNAALIVANARAMEAATGAPWPLGLSSLLSMHRALLGDSAPTIAGRLRQEPVWIGGSDLSPAGAVFVPPHHERVPTSLEDLLSFLRRSDLPPLTKAALAHAQLETIHPFADGNGRTGRALIHVVLSGEGLSLNAPLPLSAILLTNVGAYFRALDKYRAGAPLAVVELFIDAAQRAAELGAWASRELDGVHRQMQDRVASRAGTPDRDLIRHLVSQPVTDVRGAAAAVGVSEQAARRALERLETAGILRGYQVSRGRRAWRAQDVLDLMDEVAEGLGRRQAPTDM</sequence>
<dbReference type="PROSITE" id="PS51459">
    <property type="entry name" value="FIDO"/>
    <property type="match status" value="1"/>
</dbReference>
<evidence type="ECO:0000256" key="1">
    <source>
        <dbReference type="PIRSR" id="PIRSR640198-1"/>
    </source>
</evidence>
<dbReference type="Gene3D" id="1.10.10.10">
    <property type="entry name" value="Winged helix-like DNA-binding domain superfamily/Winged helix DNA-binding domain"/>
    <property type="match status" value="1"/>
</dbReference>
<feature type="binding site" evidence="2">
    <location>
        <begin position="232"/>
        <end position="239"/>
    </location>
    <ligand>
        <name>ATP</name>
        <dbReference type="ChEBI" id="CHEBI:30616"/>
    </ligand>
</feature>